<dbReference type="GO" id="GO:0042910">
    <property type="term" value="F:xenobiotic transmembrane transporter activity"/>
    <property type="evidence" value="ECO:0007669"/>
    <property type="project" value="TreeGrafter"/>
</dbReference>
<sequence>MGSPRLERYNGLPSMEIQGEAAPGTSSGDAMALMENLASQLPAGIGYDWTGMSYQERLSGNQAPALVAISFVVVFLCLCCTL</sequence>
<name>A0A376VCP2_ECOLX</name>
<protein>
    <submittedName>
        <fullName evidence="2">Hydrophobe/amphiphile efflux-1 (HAE1) family protein</fullName>
    </submittedName>
</protein>
<proteinExistence type="predicted"/>
<evidence type="ECO:0000313" key="2">
    <source>
        <dbReference type="EMBL" id="STJ09035.1"/>
    </source>
</evidence>
<dbReference type="Gene3D" id="3.30.70.1440">
    <property type="entry name" value="Multidrug efflux transporter AcrB pore domain"/>
    <property type="match status" value="1"/>
</dbReference>
<dbReference type="SUPFAM" id="SSF82866">
    <property type="entry name" value="Multidrug efflux transporter AcrB transmembrane domain"/>
    <property type="match status" value="1"/>
</dbReference>
<dbReference type="Proteomes" id="UP000254495">
    <property type="component" value="Unassembled WGS sequence"/>
</dbReference>
<reference evidence="2 3" key="1">
    <citation type="submission" date="2018-06" db="EMBL/GenBank/DDBJ databases">
        <authorList>
            <consortium name="Pathogen Informatics"/>
            <person name="Doyle S."/>
        </authorList>
    </citation>
    <scope>NUCLEOTIDE SEQUENCE [LARGE SCALE GENOMIC DNA]</scope>
    <source>
        <strain evidence="2 3">NCTC9077</strain>
    </source>
</reference>
<dbReference type="AlphaFoldDB" id="A0A376VCP2"/>
<dbReference type="Pfam" id="PF00873">
    <property type="entry name" value="ACR_tran"/>
    <property type="match status" value="1"/>
</dbReference>
<gene>
    <name evidence="2" type="primary">acrB_1</name>
    <name evidence="2" type="ORF">NCTC9077_00644</name>
</gene>
<organism evidence="2 3">
    <name type="scientific">Escherichia coli</name>
    <dbReference type="NCBI Taxonomy" id="562"/>
    <lineage>
        <taxon>Bacteria</taxon>
        <taxon>Pseudomonadati</taxon>
        <taxon>Pseudomonadota</taxon>
        <taxon>Gammaproteobacteria</taxon>
        <taxon>Enterobacterales</taxon>
        <taxon>Enterobacteriaceae</taxon>
        <taxon>Escherichia</taxon>
    </lineage>
</organism>
<accession>A0A376VCP2</accession>
<dbReference type="PANTHER" id="PTHR32063">
    <property type="match status" value="1"/>
</dbReference>
<dbReference type="SUPFAM" id="SSF82693">
    <property type="entry name" value="Multidrug efflux transporter AcrB pore domain, PN1, PN2, PC1 and PC2 subdomains"/>
    <property type="match status" value="1"/>
</dbReference>
<dbReference type="GO" id="GO:0005886">
    <property type="term" value="C:plasma membrane"/>
    <property type="evidence" value="ECO:0007669"/>
    <property type="project" value="TreeGrafter"/>
</dbReference>
<dbReference type="EMBL" id="UGCU01000001">
    <property type="protein sequence ID" value="STJ09035.1"/>
    <property type="molecule type" value="Genomic_DNA"/>
</dbReference>
<dbReference type="PANTHER" id="PTHR32063:SF72">
    <property type="entry name" value="MULTIDRUG EXPORT PROTEIN ACRF"/>
    <property type="match status" value="1"/>
</dbReference>
<feature type="region of interest" description="Disordered" evidence="1">
    <location>
        <begin position="1"/>
        <end position="28"/>
    </location>
</feature>
<evidence type="ECO:0000313" key="3">
    <source>
        <dbReference type="Proteomes" id="UP000254495"/>
    </source>
</evidence>
<evidence type="ECO:0000256" key="1">
    <source>
        <dbReference type="SAM" id="MobiDB-lite"/>
    </source>
</evidence>
<dbReference type="InterPro" id="IPR001036">
    <property type="entry name" value="Acrflvin-R"/>
</dbReference>